<dbReference type="OrthoDB" id="7366221at2"/>
<organism evidence="2 3">
    <name type="scientific">Bdellovibrio bacteriovorus str. Tiberius</name>
    <dbReference type="NCBI Taxonomy" id="1069642"/>
    <lineage>
        <taxon>Bacteria</taxon>
        <taxon>Pseudomonadati</taxon>
        <taxon>Bdellovibrionota</taxon>
        <taxon>Bdellovibrionia</taxon>
        <taxon>Bdellovibrionales</taxon>
        <taxon>Pseudobdellovibrionaceae</taxon>
        <taxon>Bdellovibrio</taxon>
    </lineage>
</organism>
<feature type="domain" description="Glycosyltransferase subfamily 4-like N-terminal" evidence="1">
    <location>
        <begin position="24"/>
        <end position="192"/>
    </location>
</feature>
<dbReference type="STRING" id="1069642.Bdt_1680"/>
<evidence type="ECO:0000313" key="2">
    <source>
        <dbReference type="EMBL" id="AFY01375.1"/>
    </source>
</evidence>
<dbReference type="PATRIC" id="fig|1069642.3.peg.1662"/>
<dbReference type="SUPFAM" id="SSF53756">
    <property type="entry name" value="UDP-Glycosyltransferase/glycogen phosphorylase"/>
    <property type="match status" value="1"/>
</dbReference>
<dbReference type="AlphaFoldDB" id="K7YXC7"/>
<dbReference type="KEGG" id="bbat:Bdt_1680"/>
<dbReference type="PANTHER" id="PTHR12526:SF622">
    <property type="entry name" value="GLYCOSYLTRANSFERASE (GROUP I)"/>
    <property type="match status" value="1"/>
</dbReference>
<gene>
    <name evidence="2" type="ORF">Bdt_1680</name>
</gene>
<dbReference type="GO" id="GO:0016757">
    <property type="term" value="F:glycosyltransferase activity"/>
    <property type="evidence" value="ECO:0007669"/>
    <property type="project" value="UniProtKB-ARBA"/>
</dbReference>
<dbReference type="HOGENOM" id="CLU_009583_11_2_7"/>
<dbReference type="Gene3D" id="3.40.50.2000">
    <property type="entry name" value="Glycogen Phosphorylase B"/>
    <property type="match status" value="2"/>
</dbReference>
<protein>
    <submittedName>
        <fullName evidence="2">Glycosyltransferase</fullName>
    </submittedName>
</protein>
<dbReference type="CDD" id="cd03794">
    <property type="entry name" value="GT4_WbuB-like"/>
    <property type="match status" value="1"/>
</dbReference>
<dbReference type="Pfam" id="PF13692">
    <property type="entry name" value="Glyco_trans_1_4"/>
    <property type="match status" value="1"/>
</dbReference>
<evidence type="ECO:0000259" key="1">
    <source>
        <dbReference type="Pfam" id="PF13579"/>
    </source>
</evidence>
<dbReference type="RefSeq" id="WP_015090824.1">
    <property type="nucleotide sequence ID" value="NC_019567.1"/>
</dbReference>
<dbReference type="InterPro" id="IPR028098">
    <property type="entry name" value="Glyco_trans_4-like_N"/>
</dbReference>
<dbReference type="Pfam" id="PF13579">
    <property type="entry name" value="Glyco_trans_4_4"/>
    <property type="match status" value="1"/>
</dbReference>
<keyword evidence="2" id="KW-0808">Transferase</keyword>
<accession>K7YXC7</accession>
<name>K7YXC7_BDEBC</name>
<reference evidence="2 3" key="1">
    <citation type="journal article" date="2012" name="BMC Genomics">
        <title>Genome analysis of a simultaneously predatory and prey-independent, novel Bdellovibrio bacteriovorus from the River Tiber, supports in silico predictions of both ancient and recent lateral gene transfer from diverse bacteria.</title>
        <authorList>
            <person name="Hobley L."/>
            <person name="Lerner T.R."/>
            <person name="Williams L.E."/>
            <person name="Lambert C."/>
            <person name="Till R."/>
            <person name="Milner D.S."/>
            <person name="Basford S.M."/>
            <person name="Capeness M.J."/>
            <person name="Fenton A.K."/>
            <person name="Atterbury R.J."/>
            <person name="Harris M.A."/>
            <person name="Sockett R.E."/>
        </authorList>
    </citation>
    <scope>NUCLEOTIDE SEQUENCE [LARGE SCALE GENOMIC DNA]</scope>
    <source>
        <strain evidence="2 3">Tiberius</strain>
    </source>
</reference>
<dbReference type="EMBL" id="CP002930">
    <property type="protein sequence ID" value="AFY01375.1"/>
    <property type="molecule type" value="Genomic_DNA"/>
</dbReference>
<dbReference type="PANTHER" id="PTHR12526">
    <property type="entry name" value="GLYCOSYLTRANSFERASE"/>
    <property type="match status" value="1"/>
</dbReference>
<dbReference type="Proteomes" id="UP000010074">
    <property type="component" value="Chromosome"/>
</dbReference>
<sequence length="401" mass="44771">MKVVFVNQFALRPTDRGSLRHFYLAQYLVSQGYQSEIVTSDIHYNSREKLVWNQSIEVHDGVTFKVIKGRRYSGQISRLFNHIQCAIKGFFYLVGSLRPGDVVVGSSPQPFLAFTSYLAAKVRRVRFIYEVRDLWPQTLIDLGGLSRSHPMVQVMFWIERLLARRSEKIVVLMPLAGLYFSEAHRIPVEKIIWVGQGVDTSVAVAKFSSALVESAPVDIVYAGSLGAANRMEFLLEVAGQLQLAKVNVHFSIYGDGPERKELEAMAMHLGLKNITFFGALARKQVLGKVAESDFAIALAHNSPLYKFGISFNKLFDYFLAKKPVIFIGDVARNPVTDADAGFVIPDGSPGEVAQEMIKIIGNTPEYLSSMGDRGYRFLVTNHDHKVTGQKFLNLISSQSGI</sequence>
<proteinExistence type="predicted"/>
<evidence type="ECO:0000313" key="3">
    <source>
        <dbReference type="Proteomes" id="UP000010074"/>
    </source>
</evidence>